<evidence type="ECO:0000259" key="3">
    <source>
        <dbReference type="Pfam" id="PF24320"/>
    </source>
</evidence>
<dbReference type="EMBL" id="JARH01000847">
    <property type="protein sequence ID" value="EXF76396.1"/>
    <property type="molecule type" value="Genomic_DNA"/>
</dbReference>
<dbReference type="eggNOG" id="ENOG502SABV">
    <property type="taxonomic scope" value="Eukaryota"/>
</dbReference>
<feature type="compositionally biased region" description="Polar residues" evidence="1">
    <location>
        <begin position="389"/>
        <end position="398"/>
    </location>
</feature>
<feature type="region of interest" description="Disordered" evidence="1">
    <location>
        <begin position="385"/>
        <end position="421"/>
    </location>
</feature>
<dbReference type="OrthoDB" id="64281at2759"/>
<evidence type="ECO:0000256" key="1">
    <source>
        <dbReference type="SAM" id="MobiDB-lite"/>
    </source>
</evidence>
<feature type="signal peptide" evidence="2">
    <location>
        <begin position="1"/>
        <end position="22"/>
    </location>
</feature>
<keyword evidence="2" id="KW-0732">Signal</keyword>
<dbReference type="AlphaFoldDB" id="A0A010R882"/>
<evidence type="ECO:0000313" key="4">
    <source>
        <dbReference type="EMBL" id="EXF76396.1"/>
    </source>
</evidence>
<feature type="region of interest" description="Disordered" evidence="1">
    <location>
        <begin position="322"/>
        <end position="355"/>
    </location>
</feature>
<evidence type="ECO:0000313" key="5">
    <source>
        <dbReference type="Proteomes" id="UP000020467"/>
    </source>
</evidence>
<keyword evidence="5" id="KW-1185">Reference proteome</keyword>
<gene>
    <name evidence="4" type="ORF">CFIO01_07653</name>
</gene>
<dbReference type="KEGG" id="cfj:CFIO01_07653"/>
<organism evidence="4 5">
    <name type="scientific">Colletotrichum fioriniae PJ7</name>
    <dbReference type="NCBI Taxonomy" id="1445577"/>
    <lineage>
        <taxon>Eukaryota</taxon>
        <taxon>Fungi</taxon>
        <taxon>Dikarya</taxon>
        <taxon>Ascomycota</taxon>
        <taxon>Pezizomycotina</taxon>
        <taxon>Sordariomycetes</taxon>
        <taxon>Hypocreomycetidae</taxon>
        <taxon>Glomerellales</taxon>
        <taxon>Glomerellaceae</taxon>
        <taxon>Colletotrichum</taxon>
        <taxon>Colletotrichum acutatum species complex</taxon>
    </lineage>
</organism>
<dbReference type="InterPro" id="IPR055915">
    <property type="entry name" value="DUF7492"/>
</dbReference>
<comment type="caution">
    <text evidence="4">The sequence shown here is derived from an EMBL/GenBank/DDBJ whole genome shotgun (WGS) entry which is preliminary data.</text>
</comment>
<dbReference type="Proteomes" id="UP000020467">
    <property type="component" value="Unassembled WGS sequence"/>
</dbReference>
<proteinExistence type="predicted"/>
<sequence>MVRVNSFAVAVAAIIGVPMVESHTWVEQLNRVAANGTLVGPDGFSNSWYGRLNGFNDEDHTMRIPGKGFNLCEKSMPGKQSAEFPSLTAAPGDFVSLRYQENGHVTKPTTPENKPLNRGTVFIYGTAQPKSNPSVFDIHRQWTADGKGGDGTGRLLATRNYDDGQCYQVNDSPISQERQNATAHEALQPMGVNIWCQTAFQLPEDLAQNSEYSVYWVWTWPTLKPDVVAESTNGQFADFPVGFTDDKRAATSEDIETPELYSSCSVIKVQGEKLVSGAKASSSSNKATNDLSAFTFPEKTDFNFNAIKDQLANPFQVSVDGQAAPVNSAPSNGTHSSTPVATRTPTPTVPSGVAQGTNKARVLTVSAPAMTLYSFLTVTLEAQTPVPTPTSGQQSAEASVTPFLHGRHVRGRDSWNFGQGN</sequence>
<protein>
    <recommendedName>
        <fullName evidence="3">DUF7492 domain-containing protein</fullName>
    </recommendedName>
</protein>
<accession>A0A010R882</accession>
<name>A0A010R882_9PEZI</name>
<feature type="chain" id="PRO_5001456031" description="DUF7492 domain-containing protein" evidence="2">
    <location>
        <begin position="23"/>
        <end position="421"/>
    </location>
</feature>
<feature type="compositionally biased region" description="Polar residues" evidence="1">
    <location>
        <begin position="328"/>
        <end position="337"/>
    </location>
</feature>
<dbReference type="Pfam" id="PF24320">
    <property type="entry name" value="DUF7492"/>
    <property type="match status" value="1"/>
</dbReference>
<feature type="compositionally biased region" description="Low complexity" evidence="1">
    <location>
        <begin position="338"/>
        <end position="350"/>
    </location>
</feature>
<evidence type="ECO:0000256" key="2">
    <source>
        <dbReference type="SAM" id="SignalP"/>
    </source>
</evidence>
<reference evidence="4 5" key="1">
    <citation type="submission" date="2014-02" db="EMBL/GenBank/DDBJ databases">
        <title>The genome sequence of Colletotrichum fioriniae PJ7.</title>
        <authorList>
            <person name="Baroncelli R."/>
            <person name="Thon M.R."/>
        </authorList>
    </citation>
    <scope>NUCLEOTIDE SEQUENCE [LARGE SCALE GENOMIC DNA]</scope>
    <source>
        <strain evidence="4 5">PJ7</strain>
    </source>
</reference>
<dbReference type="HOGENOM" id="CLU_019095_1_1_1"/>
<feature type="domain" description="DUF7492" evidence="3">
    <location>
        <begin position="20"/>
        <end position="226"/>
    </location>
</feature>